<dbReference type="InterPro" id="IPR036271">
    <property type="entry name" value="Tet_transcr_reg_TetR-rel_C_sf"/>
</dbReference>
<evidence type="ECO:0000256" key="4">
    <source>
        <dbReference type="PROSITE-ProRule" id="PRU00335"/>
    </source>
</evidence>
<reference evidence="6 7" key="1">
    <citation type="submission" date="2024-08" db="EMBL/GenBank/DDBJ databases">
        <title>Whole-genome sequencing of halo(alkali)philic microorganisms from hypersaline lakes.</title>
        <authorList>
            <person name="Sorokin D.Y."/>
            <person name="Merkel A.Y."/>
            <person name="Messina E."/>
            <person name="Yakimov M."/>
        </authorList>
    </citation>
    <scope>NUCLEOTIDE SEQUENCE [LARGE SCALE GENOMIC DNA]</scope>
    <source>
        <strain evidence="6 7">Cl-TMA</strain>
    </source>
</reference>
<dbReference type="InterPro" id="IPR009057">
    <property type="entry name" value="Homeodomain-like_sf"/>
</dbReference>
<dbReference type="Pfam" id="PF00440">
    <property type="entry name" value="TetR_N"/>
    <property type="match status" value="1"/>
</dbReference>
<dbReference type="InterPro" id="IPR001647">
    <property type="entry name" value="HTH_TetR"/>
</dbReference>
<name>A0ABV4TYY4_9GAMM</name>
<feature type="domain" description="HTH tetR-type" evidence="5">
    <location>
        <begin position="13"/>
        <end position="73"/>
    </location>
</feature>
<dbReference type="RefSeq" id="WP_373656566.1">
    <property type="nucleotide sequence ID" value="NZ_JBGUAW010000008.1"/>
</dbReference>
<dbReference type="InterPro" id="IPR023772">
    <property type="entry name" value="DNA-bd_HTH_TetR-type_CS"/>
</dbReference>
<evidence type="ECO:0000256" key="1">
    <source>
        <dbReference type="ARBA" id="ARBA00023015"/>
    </source>
</evidence>
<dbReference type="EMBL" id="JBGUAW010000008">
    <property type="protein sequence ID" value="MFA9461790.1"/>
    <property type="molecule type" value="Genomic_DNA"/>
</dbReference>
<dbReference type="Gene3D" id="1.10.357.10">
    <property type="entry name" value="Tetracycline Repressor, domain 2"/>
    <property type="match status" value="1"/>
</dbReference>
<protein>
    <submittedName>
        <fullName evidence="6">TetR/AcrR family transcriptional regulator</fullName>
    </submittedName>
</protein>
<dbReference type="PRINTS" id="PR00455">
    <property type="entry name" value="HTHTETR"/>
</dbReference>
<comment type="caution">
    <text evidence="6">The sequence shown here is derived from an EMBL/GenBank/DDBJ whole genome shotgun (WGS) entry which is preliminary data.</text>
</comment>
<keyword evidence="2 4" id="KW-0238">DNA-binding</keyword>
<dbReference type="PANTHER" id="PTHR30055:SF234">
    <property type="entry name" value="HTH-TYPE TRANSCRIPTIONAL REGULATOR BETI"/>
    <property type="match status" value="1"/>
</dbReference>
<evidence type="ECO:0000256" key="3">
    <source>
        <dbReference type="ARBA" id="ARBA00023163"/>
    </source>
</evidence>
<dbReference type="SUPFAM" id="SSF46689">
    <property type="entry name" value="Homeodomain-like"/>
    <property type="match status" value="1"/>
</dbReference>
<dbReference type="Proteomes" id="UP001575181">
    <property type="component" value="Unassembled WGS sequence"/>
</dbReference>
<evidence type="ECO:0000313" key="6">
    <source>
        <dbReference type="EMBL" id="MFA9461790.1"/>
    </source>
</evidence>
<evidence type="ECO:0000313" key="7">
    <source>
        <dbReference type="Proteomes" id="UP001575181"/>
    </source>
</evidence>
<keyword evidence="1" id="KW-0805">Transcription regulation</keyword>
<evidence type="ECO:0000259" key="5">
    <source>
        <dbReference type="PROSITE" id="PS50977"/>
    </source>
</evidence>
<proteinExistence type="predicted"/>
<dbReference type="SUPFAM" id="SSF48498">
    <property type="entry name" value="Tetracyclin repressor-like, C-terminal domain"/>
    <property type="match status" value="1"/>
</dbReference>
<dbReference type="InterPro" id="IPR050109">
    <property type="entry name" value="HTH-type_TetR-like_transc_reg"/>
</dbReference>
<dbReference type="PROSITE" id="PS50977">
    <property type="entry name" value="HTH_TETR_2"/>
    <property type="match status" value="1"/>
</dbReference>
<feature type="DNA-binding region" description="H-T-H motif" evidence="4">
    <location>
        <begin position="36"/>
        <end position="55"/>
    </location>
</feature>
<keyword evidence="7" id="KW-1185">Reference proteome</keyword>
<dbReference type="PANTHER" id="PTHR30055">
    <property type="entry name" value="HTH-TYPE TRANSCRIPTIONAL REGULATOR RUTR"/>
    <property type="match status" value="1"/>
</dbReference>
<keyword evidence="3" id="KW-0804">Transcription</keyword>
<accession>A0ABV4TYY4</accession>
<gene>
    <name evidence="6" type="ORF">ACERLL_13270</name>
</gene>
<dbReference type="PROSITE" id="PS01081">
    <property type="entry name" value="HTH_TETR_1"/>
    <property type="match status" value="1"/>
</dbReference>
<organism evidence="6 7">
    <name type="scientific">Thiohalorhabdus methylotrophus</name>
    <dbReference type="NCBI Taxonomy" id="3242694"/>
    <lineage>
        <taxon>Bacteria</taxon>
        <taxon>Pseudomonadati</taxon>
        <taxon>Pseudomonadota</taxon>
        <taxon>Gammaproteobacteria</taxon>
        <taxon>Thiohalorhabdales</taxon>
        <taxon>Thiohalorhabdaceae</taxon>
        <taxon>Thiohalorhabdus</taxon>
    </lineage>
</organism>
<sequence length="198" mass="22635">MGEKVAARAESSEATRQRILEAARHLFTERGYFNTSLQDIRRESGLSIGSIYHHFSGKEELARELFYDTLAFVESDIRQIYAGYAAARERCYQVVRHLFETTESFPEVMEYVLYFKHREVLPNEKPICASQPFELIKIIIAEGVAAGEIRPMDEVLASATLLGGPIRLVQLRLEGVLDRPLTDYLEETWECAWRGLAC</sequence>
<evidence type="ECO:0000256" key="2">
    <source>
        <dbReference type="ARBA" id="ARBA00023125"/>
    </source>
</evidence>